<evidence type="ECO:0000313" key="3">
    <source>
        <dbReference type="Proteomes" id="UP000677457"/>
    </source>
</evidence>
<organism evidence="2 3">
    <name type="scientific">Salinispora arenicola</name>
    <dbReference type="NCBI Taxonomy" id="168697"/>
    <lineage>
        <taxon>Bacteria</taxon>
        <taxon>Bacillati</taxon>
        <taxon>Actinomycetota</taxon>
        <taxon>Actinomycetes</taxon>
        <taxon>Micromonosporales</taxon>
        <taxon>Micromonosporaceae</taxon>
        <taxon>Salinispora</taxon>
    </lineage>
</organism>
<keyword evidence="3" id="KW-1185">Reference proteome</keyword>
<name>A0ABQ4JK83_SALAC</name>
<dbReference type="EMBL" id="BOQM01000001">
    <property type="protein sequence ID" value="GIM81295.1"/>
    <property type="molecule type" value="Genomic_DNA"/>
</dbReference>
<evidence type="ECO:0000256" key="1">
    <source>
        <dbReference type="SAM" id="MobiDB-lite"/>
    </source>
</evidence>
<proteinExistence type="predicted"/>
<comment type="caution">
    <text evidence="2">The sequence shown here is derived from an EMBL/GenBank/DDBJ whole genome shotgun (WGS) entry which is preliminary data.</text>
</comment>
<sequence>MAPASPTEVVNRPIEVASAGTAIRIVIENPALGSRVMATRFPPMMLNGSPAFLPARSGPPTSGPVTGW</sequence>
<evidence type="ECO:0000313" key="2">
    <source>
        <dbReference type="EMBL" id="GIM81295.1"/>
    </source>
</evidence>
<dbReference type="Proteomes" id="UP000677457">
    <property type="component" value="Unassembled WGS sequence"/>
</dbReference>
<reference evidence="2 3" key="1">
    <citation type="submission" date="2021-03" db="EMBL/GenBank/DDBJ databases">
        <title>Whole genome shotgun sequence of Salinispora arenicola NBRC 105043.</title>
        <authorList>
            <person name="Komaki H."/>
            <person name="Tamura T."/>
        </authorList>
    </citation>
    <scope>NUCLEOTIDE SEQUENCE [LARGE SCALE GENOMIC DNA]</scope>
    <source>
        <strain evidence="2 3">NBRC 105043</strain>
    </source>
</reference>
<feature type="compositionally biased region" description="Polar residues" evidence="1">
    <location>
        <begin position="59"/>
        <end position="68"/>
    </location>
</feature>
<feature type="region of interest" description="Disordered" evidence="1">
    <location>
        <begin position="49"/>
        <end position="68"/>
    </location>
</feature>
<gene>
    <name evidence="2" type="ORF">Sar04_01460</name>
</gene>
<protein>
    <submittedName>
        <fullName evidence="2">Uncharacterized protein</fullName>
    </submittedName>
</protein>
<accession>A0ABQ4JK83</accession>